<evidence type="ECO:0000313" key="2">
    <source>
        <dbReference type="Proteomes" id="UP001374535"/>
    </source>
</evidence>
<dbReference type="AlphaFoldDB" id="A0AAQ3MKC6"/>
<evidence type="ECO:0000313" key="1">
    <source>
        <dbReference type="EMBL" id="WVY92494.1"/>
    </source>
</evidence>
<gene>
    <name evidence="1" type="ORF">V8G54_031582</name>
</gene>
<name>A0AAQ3MKC6_VIGMU</name>
<reference evidence="1 2" key="1">
    <citation type="journal article" date="2023" name="Life. Sci Alliance">
        <title>Evolutionary insights into 3D genome organization and epigenetic landscape of Vigna mungo.</title>
        <authorList>
            <person name="Junaid A."/>
            <person name="Singh B."/>
            <person name="Bhatia S."/>
        </authorList>
    </citation>
    <scope>NUCLEOTIDE SEQUENCE [LARGE SCALE GENOMIC DNA]</scope>
    <source>
        <strain evidence="1">Urdbean</strain>
    </source>
</reference>
<dbReference type="Proteomes" id="UP001374535">
    <property type="component" value="Chromosome 10"/>
</dbReference>
<organism evidence="1 2">
    <name type="scientific">Vigna mungo</name>
    <name type="common">Black gram</name>
    <name type="synonym">Phaseolus mungo</name>
    <dbReference type="NCBI Taxonomy" id="3915"/>
    <lineage>
        <taxon>Eukaryota</taxon>
        <taxon>Viridiplantae</taxon>
        <taxon>Streptophyta</taxon>
        <taxon>Embryophyta</taxon>
        <taxon>Tracheophyta</taxon>
        <taxon>Spermatophyta</taxon>
        <taxon>Magnoliopsida</taxon>
        <taxon>eudicotyledons</taxon>
        <taxon>Gunneridae</taxon>
        <taxon>Pentapetalae</taxon>
        <taxon>rosids</taxon>
        <taxon>fabids</taxon>
        <taxon>Fabales</taxon>
        <taxon>Fabaceae</taxon>
        <taxon>Papilionoideae</taxon>
        <taxon>50 kb inversion clade</taxon>
        <taxon>NPAAA clade</taxon>
        <taxon>indigoferoid/millettioid clade</taxon>
        <taxon>Phaseoleae</taxon>
        <taxon>Vigna</taxon>
    </lineage>
</organism>
<sequence>MADGARKNCGCGGECGNWALWVSVETGLCGPPGFGTKRAGLRANVKTGLWANMEIGLSGPIRKLSLWASKLGLGARRNWALGASVETGLSGNWAYGPGELGLRASVETGLRGQASCALWASVETRLMGQCRNLAYGPSETGLWGPVRNWALWASVETGLSGSSETGLLGPAKLGFVGQTSWALGPGETGLWGQAKTRGEIHKFAPVFSLYKKTAHISLGALTEVRLLRLKVRYMQPHKDAMAPFIVSPQLSSNQLDAEIQMQRTDSSWGSHDSQIGSITQVASLHNPSISKLHSDPGIGPHSIYA</sequence>
<dbReference type="EMBL" id="CP144691">
    <property type="protein sequence ID" value="WVY92494.1"/>
    <property type="molecule type" value="Genomic_DNA"/>
</dbReference>
<protein>
    <submittedName>
        <fullName evidence="1">Uncharacterized protein</fullName>
    </submittedName>
</protein>
<proteinExistence type="predicted"/>
<keyword evidence="2" id="KW-1185">Reference proteome</keyword>
<accession>A0AAQ3MKC6</accession>